<dbReference type="Pfam" id="PF04564">
    <property type="entry name" value="U-box"/>
    <property type="match status" value="1"/>
</dbReference>
<evidence type="ECO:0000256" key="1">
    <source>
        <dbReference type="SAM" id="MobiDB-lite"/>
    </source>
</evidence>
<reference evidence="4" key="1">
    <citation type="submission" date="2020-06" db="EMBL/GenBank/DDBJ databases">
        <authorList>
            <consortium name="Plant Systems Biology data submission"/>
        </authorList>
    </citation>
    <scope>NUCLEOTIDE SEQUENCE</scope>
    <source>
        <strain evidence="4">D6</strain>
    </source>
</reference>
<keyword evidence="2" id="KW-1133">Transmembrane helix</keyword>
<feature type="transmembrane region" description="Helical" evidence="2">
    <location>
        <begin position="278"/>
        <end position="299"/>
    </location>
</feature>
<proteinExistence type="predicted"/>
<dbReference type="Proteomes" id="UP001153069">
    <property type="component" value="Unassembled WGS sequence"/>
</dbReference>
<dbReference type="EMBL" id="CAICTM010001501">
    <property type="protein sequence ID" value="CAB9524172.1"/>
    <property type="molecule type" value="Genomic_DNA"/>
</dbReference>
<feature type="transmembrane region" description="Helical" evidence="2">
    <location>
        <begin position="252"/>
        <end position="272"/>
    </location>
</feature>
<dbReference type="SUPFAM" id="SSF57850">
    <property type="entry name" value="RING/U-box"/>
    <property type="match status" value="2"/>
</dbReference>
<keyword evidence="5" id="KW-1185">Reference proteome</keyword>
<dbReference type="PANTHER" id="PTHR46573">
    <property type="entry name" value="WD REPEAT, SAM AND U-BOX DOMAIN-CONTAINING PROTEIN 1"/>
    <property type="match status" value="1"/>
</dbReference>
<feature type="compositionally biased region" description="Acidic residues" evidence="1">
    <location>
        <begin position="23"/>
        <end position="34"/>
    </location>
</feature>
<gene>
    <name evidence="4" type="ORF">SEMRO_1503_G278040.1</name>
</gene>
<dbReference type="SMART" id="SM00504">
    <property type="entry name" value="Ubox"/>
    <property type="match status" value="1"/>
</dbReference>
<keyword evidence="2" id="KW-0812">Transmembrane</keyword>
<evidence type="ECO:0000256" key="2">
    <source>
        <dbReference type="SAM" id="Phobius"/>
    </source>
</evidence>
<comment type="caution">
    <text evidence="4">The sequence shown here is derived from an EMBL/GenBank/DDBJ whole genome shotgun (WGS) entry which is preliminary data.</text>
</comment>
<evidence type="ECO:0000313" key="4">
    <source>
        <dbReference type="EMBL" id="CAB9524172.1"/>
    </source>
</evidence>
<feature type="compositionally biased region" description="Polar residues" evidence="1">
    <location>
        <begin position="1"/>
        <end position="12"/>
    </location>
</feature>
<accession>A0A9N8HSX4</accession>
<dbReference type="Gene3D" id="3.30.40.10">
    <property type="entry name" value="Zinc/RING finger domain, C3HC4 (zinc finger)"/>
    <property type="match status" value="1"/>
</dbReference>
<keyword evidence="2" id="KW-0472">Membrane</keyword>
<evidence type="ECO:0000259" key="3">
    <source>
        <dbReference type="SMART" id="SM00504"/>
    </source>
</evidence>
<dbReference type="GO" id="GO:0016567">
    <property type="term" value="P:protein ubiquitination"/>
    <property type="evidence" value="ECO:0007669"/>
    <property type="project" value="InterPro"/>
</dbReference>
<dbReference type="PANTHER" id="PTHR46573:SF1">
    <property type="entry name" value="WD REPEAT, SAM AND U-BOX DOMAIN-CONTAINING PROTEIN 1"/>
    <property type="match status" value="1"/>
</dbReference>
<dbReference type="OrthoDB" id="156568at2759"/>
<dbReference type="InterPro" id="IPR013083">
    <property type="entry name" value="Znf_RING/FYVE/PHD"/>
</dbReference>
<dbReference type="InterPro" id="IPR003613">
    <property type="entry name" value="Ubox_domain"/>
</dbReference>
<name>A0A9N8HSX4_9STRA</name>
<feature type="domain" description="U-box" evidence="3">
    <location>
        <begin position="128"/>
        <end position="190"/>
    </location>
</feature>
<dbReference type="AlphaFoldDB" id="A0A9N8HSX4"/>
<sequence>MTTTSIERTMGSTPKDGETATETMEDTTLDDGDIESGNVGGQIEAENEPPKAVTKSIKETVCCPITKKPFKCAVVHPKDGVSYEKESVQERDGDSAYDYYPNRALMEYLSLDTDPQQEVQPSTNERGVFLCPITQDLIRDPVIDPEGNTYERYSIIGWIQQHGASPITRNSLRVEQLYDNTTLFTVLIQEIEQQTEQGLISDDCEEINAWKRDISSPSPYVPPSHQQTTVVQTRFSIQQPRQRIRNRPGHDAIMLQSIYYAAVLIACSMFVLNFIAGVVAVACILLFSLMYFPFILGWGRTRTPETNSQTTD</sequence>
<dbReference type="GO" id="GO:0004842">
    <property type="term" value="F:ubiquitin-protein transferase activity"/>
    <property type="evidence" value="ECO:0007669"/>
    <property type="project" value="InterPro"/>
</dbReference>
<protein>
    <submittedName>
        <fullName evidence="4">U-box domain-containing protein</fullName>
    </submittedName>
</protein>
<organism evidence="4 5">
    <name type="scientific">Seminavis robusta</name>
    <dbReference type="NCBI Taxonomy" id="568900"/>
    <lineage>
        <taxon>Eukaryota</taxon>
        <taxon>Sar</taxon>
        <taxon>Stramenopiles</taxon>
        <taxon>Ochrophyta</taxon>
        <taxon>Bacillariophyta</taxon>
        <taxon>Bacillariophyceae</taxon>
        <taxon>Bacillariophycidae</taxon>
        <taxon>Naviculales</taxon>
        <taxon>Naviculaceae</taxon>
        <taxon>Seminavis</taxon>
    </lineage>
</organism>
<feature type="region of interest" description="Disordered" evidence="1">
    <location>
        <begin position="1"/>
        <end position="52"/>
    </location>
</feature>
<dbReference type="CDD" id="cd16655">
    <property type="entry name" value="RING-Ubox_WDSUB1-like"/>
    <property type="match status" value="1"/>
</dbReference>
<dbReference type="InterPro" id="IPR052085">
    <property type="entry name" value="WD-SAM-U-box"/>
</dbReference>
<evidence type="ECO:0000313" key="5">
    <source>
        <dbReference type="Proteomes" id="UP001153069"/>
    </source>
</evidence>